<dbReference type="SUPFAM" id="SSF52440">
    <property type="entry name" value="PreATP-grasp domain"/>
    <property type="match status" value="1"/>
</dbReference>
<feature type="compositionally biased region" description="Basic and acidic residues" evidence="9">
    <location>
        <begin position="1181"/>
        <end position="1203"/>
    </location>
</feature>
<dbReference type="CDD" id="cd06850">
    <property type="entry name" value="biotinyl_domain"/>
    <property type="match status" value="1"/>
</dbReference>
<evidence type="ECO:0000259" key="13">
    <source>
        <dbReference type="PROSITE" id="PS50991"/>
    </source>
</evidence>
<evidence type="ECO:0000256" key="9">
    <source>
        <dbReference type="SAM" id="MobiDB-lite"/>
    </source>
</evidence>
<proteinExistence type="predicted"/>
<dbReference type="CDD" id="cd07937">
    <property type="entry name" value="DRE_TIM_PC_TC_5S"/>
    <property type="match status" value="1"/>
</dbReference>
<name>A0A1E7FM50_9STRA</name>
<dbReference type="GO" id="GO:0046872">
    <property type="term" value="F:metal ion binding"/>
    <property type="evidence" value="ECO:0007669"/>
    <property type="project" value="UniProtKB-KW"/>
</dbReference>
<dbReference type="Gene3D" id="3.20.20.70">
    <property type="entry name" value="Aldolase class I"/>
    <property type="match status" value="1"/>
</dbReference>
<evidence type="ECO:0000259" key="10">
    <source>
        <dbReference type="PROSITE" id="PS50968"/>
    </source>
</evidence>
<dbReference type="Pfam" id="PF00682">
    <property type="entry name" value="HMGL-like"/>
    <property type="match status" value="1"/>
</dbReference>
<keyword evidence="6 8" id="KW-0067">ATP-binding</keyword>
<dbReference type="KEGG" id="fcy:FRACYDRAFT_183259"/>
<evidence type="ECO:0000256" key="1">
    <source>
        <dbReference type="ARBA" id="ARBA00001953"/>
    </source>
</evidence>
<dbReference type="PROSITE" id="PS50975">
    <property type="entry name" value="ATP_GRASP"/>
    <property type="match status" value="1"/>
</dbReference>
<dbReference type="AlphaFoldDB" id="A0A1E7FM50"/>
<evidence type="ECO:0000256" key="8">
    <source>
        <dbReference type="PROSITE-ProRule" id="PRU00409"/>
    </source>
</evidence>
<dbReference type="Gene3D" id="2.40.50.100">
    <property type="match status" value="1"/>
</dbReference>
<feature type="domain" description="ATP-grasp" evidence="11">
    <location>
        <begin position="216"/>
        <end position="421"/>
    </location>
</feature>
<dbReference type="PROSITE" id="PS50991">
    <property type="entry name" value="PYR_CT"/>
    <property type="match status" value="1"/>
</dbReference>
<dbReference type="NCBIfam" id="TIGR01235">
    <property type="entry name" value="pyruv_carbox"/>
    <property type="match status" value="1"/>
</dbReference>
<keyword evidence="7" id="KW-0092">Biotin</keyword>
<evidence type="ECO:0000313" key="15">
    <source>
        <dbReference type="Proteomes" id="UP000095751"/>
    </source>
</evidence>
<feature type="domain" description="Pyruvate carboxyltransferase" evidence="13">
    <location>
        <begin position="636"/>
        <end position="905"/>
    </location>
</feature>
<dbReference type="GO" id="GO:0005737">
    <property type="term" value="C:cytoplasm"/>
    <property type="evidence" value="ECO:0007669"/>
    <property type="project" value="TreeGrafter"/>
</dbReference>
<dbReference type="GO" id="GO:0004736">
    <property type="term" value="F:pyruvate carboxylase activity"/>
    <property type="evidence" value="ECO:0007669"/>
    <property type="project" value="UniProtKB-EC"/>
</dbReference>
<dbReference type="Gene3D" id="3.30.470.20">
    <property type="entry name" value="ATP-grasp fold, B domain"/>
    <property type="match status" value="1"/>
</dbReference>
<dbReference type="InterPro" id="IPR055268">
    <property type="entry name" value="PCB-like"/>
</dbReference>
<feature type="domain" description="Lipoyl-binding" evidence="10">
    <location>
        <begin position="1197"/>
        <end position="1272"/>
    </location>
</feature>
<dbReference type="Pfam" id="PF00364">
    <property type="entry name" value="Biotin_lipoyl"/>
    <property type="match status" value="1"/>
</dbReference>
<dbReference type="FunFam" id="3.20.20.70:FF:000033">
    <property type="entry name" value="Pyruvate carboxylase"/>
    <property type="match status" value="1"/>
</dbReference>
<evidence type="ECO:0000256" key="7">
    <source>
        <dbReference type="ARBA" id="ARBA00023267"/>
    </source>
</evidence>
<keyword evidence="4" id="KW-0479">Metal-binding</keyword>
<evidence type="ECO:0000313" key="14">
    <source>
        <dbReference type="EMBL" id="OEU19217.1"/>
    </source>
</evidence>
<dbReference type="InterPro" id="IPR003379">
    <property type="entry name" value="Carboxylase_cons_dom"/>
</dbReference>
<dbReference type="Pfam" id="PF02436">
    <property type="entry name" value="PYC_OADA"/>
    <property type="match status" value="1"/>
</dbReference>
<dbReference type="InParanoid" id="A0A1E7FM50"/>
<dbReference type="GO" id="GO:0005524">
    <property type="term" value="F:ATP binding"/>
    <property type="evidence" value="ECO:0007669"/>
    <property type="project" value="UniProtKB-UniRule"/>
</dbReference>
<dbReference type="EMBL" id="KV784356">
    <property type="protein sequence ID" value="OEU19217.1"/>
    <property type="molecule type" value="Genomic_DNA"/>
</dbReference>
<dbReference type="InterPro" id="IPR013785">
    <property type="entry name" value="Aldolase_TIM"/>
</dbReference>
<dbReference type="SUPFAM" id="SSF56059">
    <property type="entry name" value="Glutathione synthetase ATP-binding domain-like"/>
    <property type="match status" value="1"/>
</dbReference>
<dbReference type="SUPFAM" id="SSF89000">
    <property type="entry name" value="post-HMGL domain-like"/>
    <property type="match status" value="1"/>
</dbReference>
<dbReference type="InterPro" id="IPR005479">
    <property type="entry name" value="CPAse_ATP-bd"/>
</dbReference>
<keyword evidence="5 8" id="KW-0547">Nucleotide-binding</keyword>
<evidence type="ECO:0000256" key="4">
    <source>
        <dbReference type="ARBA" id="ARBA00022723"/>
    </source>
</evidence>
<dbReference type="InterPro" id="IPR011761">
    <property type="entry name" value="ATP-grasp"/>
</dbReference>
<dbReference type="InterPro" id="IPR011764">
    <property type="entry name" value="Biotin_carboxylation_dom"/>
</dbReference>
<organism evidence="14 15">
    <name type="scientific">Fragilariopsis cylindrus CCMP1102</name>
    <dbReference type="NCBI Taxonomy" id="635003"/>
    <lineage>
        <taxon>Eukaryota</taxon>
        <taxon>Sar</taxon>
        <taxon>Stramenopiles</taxon>
        <taxon>Ochrophyta</taxon>
        <taxon>Bacillariophyta</taxon>
        <taxon>Bacillariophyceae</taxon>
        <taxon>Bacillariophycidae</taxon>
        <taxon>Bacillariales</taxon>
        <taxon>Bacillariaceae</taxon>
        <taxon>Fragilariopsis</taxon>
    </lineage>
</organism>
<feature type="domain" description="Biotin carboxylation" evidence="12">
    <location>
        <begin position="100"/>
        <end position="555"/>
    </location>
</feature>
<evidence type="ECO:0000256" key="6">
    <source>
        <dbReference type="ARBA" id="ARBA00022840"/>
    </source>
</evidence>
<dbReference type="PANTHER" id="PTHR43778">
    <property type="entry name" value="PYRUVATE CARBOXYLASE"/>
    <property type="match status" value="1"/>
</dbReference>
<dbReference type="SUPFAM" id="SSF51230">
    <property type="entry name" value="Single hybrid motif"/>
    <property type="match status" value="1"/>
</dbReference>
<feature type="region of interest" description="Disordered" evidence="9">
    <location>
        <begin position="1180"/>
        <end position="1209"/>
    </location>
</feature>
<evidence type="ECO:0000259" key="11">
    <source>
        <dbReference type="PROSITE" id="PS50975"/>
    </source>
</evidence>
<keyword evidence="15" id="KW-1185">Reference proteome</keyword>
<dbReference type="InterPro" id="IPR005930">
    <property type="entry name" value="Pyruv_COase"/>
</dbReference>
<dbReference type="Pfam" id="PF02785">
    <property type="entry name" value="Biotin_carb_C"/>
    <property type="match status" value="1"/>
</dbReference>
<evidence type="ECO:0000256" key="2">
    <source>
        <dbReference type="ARBA" id="ARBA00013057"/>
    </source>
</evidence>
<dbReference type="PROSITE" id="PS50979">
    <property type="entry name" value="BC"/>
    <property type="match status" value="1"/>
</dbReference>
<keyword evidence="14" id="KW-0670">Pyruvate</keyword>
<evidence type="ECO:0000259" key="12">
    <source>
        <dbReference type="PROSITE" id="PS50979"/>
    </source>
</evidence>
<dbReference type="InterPro" id="IPR016185">
    <property type="entry name" value="PreATP-grasp_dom_sf"/>
</dbReference>
<dbReference type="PANTHER" id="PTHR43778:SF2">
    <property type="entry name" value="PYRUVATE CARBOXYLASE, MITOCHONDRIAL"/>
    <property type="match status" value="1"/>
</dbReference>
<dbReference type="SUPFAM" id="SSF51246">
    <property type="entry name" value="Rudiment single hybrid motif"/>
    <property type="match status" value="1"/>
</dbReference>
<dbReference type="InterPro" id="IPR011054">
    <property type="entry name" value="Rudment_hybrid_motif"/>
</dbReference>
<comment type="cofactor">
    <cofactor evidence="1">
        <name>biotin</name>
        <dbReference type="ChEBI" id="CHEBI:57586"/>
    </cofactor>
</comment>
<sequence length="1274" mass="139158">MFRASIIRHAVRRQSTSNRFRSNKCNDGIISSFLTGAKNKSRRAISTTSVLLSLPTSNQQEVPSSLLLSLDTTCNRNYSNVRVNHPSMAPKKSVNNVEQPFKKLMTANRGEIAIRISRAASELGISTVGIYSLEDRFTQHRYKADQAFQLDQSKSPVAQYLDIGTIVKICVDNDVEAVHPGYGFLSENTDFARKLRENGVSFVGPTVENLDNFGNKATARNMAVAANVPVVAGSEEAFETIKQAREWIADPANKCSYPVIVKALMGGGGRGIRIVPTEPDLEAMFTQASNEALTAFGDGRCFVEKYVDTPRHIEVQCLGDGTGNVVHLWDRDCSVQRRHQKVVECAPAQDLSEETRAAILHDAVALLNSDNYLNAGTVEFLVDKKGQHYFMEVNPRVQVEHTVTEEVTGIDIVQSQILIASGKTLLDLGLTQDNIPEPSGFALQCRVTTEDPEHDFRPDTGTISVFRLPTGMGIRLDDGPGFPGAKITPHYDSLLVKITAKARTRREAAAKLIRALNEFRVRGVKTNKSFVLNVLENEQFLDGVVDTGFIAQNPELLAPLHEKDRAQKVLKYIANVIVNGAPKELGAVGGPPVSVDPYIPEIAPTRNKTDKNNLKVIFDEEGPEAFARAVRDNDGLLVTDTTWRDAHQSLLATRLRTIDMLNIAPATSVALANCYSLECWGGATFDVSMRFLRECPWDRLNDLREAVPNIPLQMLLRGANAVGYTSYPDNMNYEFCRMAKESGMDVFRIFDSINYIENMRLGVDCVGEAGGIVEAAVCYTGDVSDPNRGMYTLEYYLDYVKELHALGIHVLAIKDMAGLLKPEAATILISAIRQQHPDLPIHVHTHDTAGTGVASMLACAKAGADVVDACSDAMSGTTSQPSLGALVASTNGTEHSTGLTLEDVQSLNEYWEECRGLYAPFESGQKTGSSDVYTHEMPGGQYTNLLFQSSQLGLTGQWSKVKKAYATANELLGDIIKVTPSSKVTGDLAQFIVANDLTKEDIIKRAETLSFPKSVIEYFQGYLGIPPFGFPEELRRKVLKGQTIEGTDGLVSFEGRPGAEMAPFDFDNERQKLEEQWGGDKTGGVGGHVRSGQNIRDVDVMSSALYPAVFEEFMTYKRDYGSLNFLDTRTFLTGMKVGEELEISLEPGKHLMIKLVARSEPDQDGHVTIQFELNGTPRTVSVKDKSLGGEAATERPKALKGDDGSVGAPMPGVVLETKVKKGDSVDVGSPLVSLSAMKMETMVASPVKGVVERVVVTAGEEVSGGDLLVEITEE</sequence>
<keyword evidence="3" id="KW-0436">Ligase</keyword>
<protein>
    <recommendedName>
        <fullName evidence="2">pyruvate carboxylase</fullName>
        <ecNumber evidence="2">6.4.1.1</ecNumber>
    </recommendedName>
</protein>
<dbReference type="OrthoDB" id="196847at2759"/>
<dbReference type="PROSITE" id="PS50968">
    <property type="entry name" value="BIOTINYL_LIPOYL"/>
    <property type="match status" value="1"/>
</dbReference>
<dbReference type="GO" id="GO:0006094">
    <property type="term" value="P:gluconeogenesis"/>
    <property type="evidence" value="ECO:0007669"/>
    <property type="project" value="InterPro"/>
</dbReference>
<dbReference type="SUPFAM" id="SSF51569">
    <property type="entry name" value="Aldolase"/>
    <property type="match status" value="1"/>
</dbReference>
<dbReference type="Proteomes" id="UP000095751">
    <property type="component" value="Unassembled WGS sequence"/>
</dbReference>
<reference evidence="14 15" key="1">
    <citation type="submission" date="2016-09" db="EMBL/GenBank/DDBJ databases">
        <title>Extensive genetic diversity and differential bi-allelic expression allows diatom success in the polar Southern Ocean.</title>
        <authorList>
            <consortium name="DOE Joint Genome Institute"/>
            <person name="Mock T."/>
            <person name="Otillar R.P."/>
            <person name="Strauss J."/>
            <person name="Dupont C."/>
            <person name="Frickenhaus S."/>
            <person name="Maumus F."/>
            <person name="Mcmullan M."/>
            <person name="Sanges R."/>
            <person name="Schmutz J."/>
            <person name="Toseland A."/>
            <person name="Valas R."/>
            <person name="Veluchamy A."/>
            <person name="Ward B.J."/>
            <person name="Allen A."/>
            <person name="Barry K."/>
            <person name="Falciatore A."/>
            <person name="Ferrante M."/>
            <person name="Fortunato A.E."/>
            <person name="Gloeckner G."/>
            <person name="Gruber A."/>
            <person name="Hipkin R."/>
            <person name="Janech M."/>
            <person name="Kroth P."/>
            <person name="Leese F."/>
            <person name="Lindquist E."/>
            <person name="Lyon B.R."/>
            <person name="Martin J."/>
            <person name="Mayer C."/>
            <person name="Parker M."/>
            <person name="Quesneville H."/>
            <person name="Raymond J."/>
            <person name="Uhlig C."/>
            <person name="Valentin K.U."/>
            <person name="Worden A.Z."/>
            <person name="Armbrust E.V."/>
            <person name="Bowler C."/>
            <person name="Green B."/>
            <person name="Moulton V."/>
            <person name="Van Oosterhout C."/>
            <person name="Grigoriev I."/>
        </authorList>
    </citation>
    <scope>NUCLEOTIDE SEQUENCE [LARGE SCALE GENOMIC DNA]</scope>
    <source>
        <strain evidence="14 15">CCMP1102</strain>
    </source>
</reference>
<dbReference type="InterPro" id="IPR011053">
    <property type="entry name" value="Single_hybrid_motif"/>
</dbReference>
<accession>A0A1E7FM50</accession>
<dbReference type="PROSITE" id="PS00867">
    <property type="entry name" value="CPSASE_2"/>
    <property type="match status" value="1"/>
</dbReference>
<gene>
    <name evidence="14" type="primary">PYC1</name>
    <name evidence="14" type="ORF">FRACYDRAFT_183259</name>
</gene>
<dbReference type="SMART" id="SM00878">
    <property type="entry name" value="Biotin_carb_C"/>
    <property type="match status" value="1"/>
</dbReference>
<dbReference type="InterPro" id="IPR000891">
    <property type="entry name" value="PYR_CT"/>
</dbReference>
<dbReference type="Pfam" id="PF00289">
    <property type="entry name" value="Biotin_carb_N"/>
    <property type="match status" value="1"/>
</dbReference>
<evidence type="ECO:0000256" key="3">
    <source>
        <dbReference type="ARBA" id="ARBA00022598"/>
    </source>
</evidence>
<dbReference type="FunFam" id="2.40.50.100:FF:000003">
    <property type="entry name" value="Acetyl-CoA carboxylase biotin carboxyl carrier protein"/>
    <property type="match status" value="1"/>
</dbReference>
<dbReference type="NCBIfam" id="NF009554">
    <property type="entry name" value="PRK12999.1"/>
    <property type="match status" value="1"/>
</dbReference>
<dbReference type="Pfam" id="PF02786">
    <property type="entry name" value="CPSase_L_D2"/>
    <property type="match status" value="1"/>
</dbReference>
<dbReference type="NCBIfam" id="NF006761">
    <property type="entry name" value="PRK09282.1"/>
    <property type="match status" value="1"/>
</dbReference>
<dbReference type="EC" id="6.4.1.1" evidence="2"/>
<dbReference type="InterPro" id="IPR005481">
    <property type="entry name" value="BC-like_N"/>
</dbReference>
<evidence type="ECO:0000256" key="5">
    <source>
        <dbReference type="ARBA" id="ARBA00022741"/>
    </source>
</evidence>
<dbReference type="InterPro" id="IPR000089">
    <property type="entry name" value="Biotin_lipoyl"/>
</dbReference>
<dbReference type="InterPro" id="IPR005482">
    <property type="entry name" value="Biotin_COase_C"/>
</dbReference>